<dbReference type="HOGENOM" id="CLU_296271_0_0_10"/>
<gene>
    <name evidence="8" type="ordered locus">Odosp_2031</name>
</gene>
<evidence type="ECO:0000256" key="3">
    <source>
        <dbReference type="ARBA" id="ARBA00022525"/>
    </source>
</evidence>
<dbReference type="BioCyc" id="OSPL709991:G1GRN-2071-MONOMER"/>
<keyword evidence="3" id="KW-0964">Secreted</keyword>
<sequence length="1019" mass="109573">MKRLFYLLMMLSCTLWSCSKSDGPIDDPDNPDNPDAPTNVMLDISVSDLVFGAEGGEKEFTIYCNSDWTITNESEWCKTTVNQGNGDSKIIVTVGVYSEMEDRNTNLTVKAGNITKVLTVTQKDGDAIILSKDKFDIPEEGGNVTVEVKSNIQYEVSIPSQFQNWIKHEPETKAITVKNFTFTILENKEYEKREGYIVFNGNSLKDTVHIYQTADPRTLILSKDTYNISSAKESIEVELKSNVDYSISIPSSASHWIKLLETKAIRTDKIYFEIEENTTYDNRSAQVFIKDKNSSLCDTLYINQLQQNALILSQKQYEVLAGGEQISIEVQSNIDYEIIIPKTVQEWIEQMPQSKALTKSMINLEVKPNPTDDVRSAQIFIKDKNSTLSDTVQVTQAAKGIYIGDIIFETEQDLIDFQTAGYTKVRGNVIVSGGEITTLQKLDNLLTEINGSLRLECSTLTTLDGLYGLKTITDSLIIKDGDMTSFEGLRNLGTIGGNFKVIAESSYSYYYSLNSLSSFKGLSGLKSIGGDFEVNAKSSYSSSLKSLASFEGLESLETIGGNFRVIAESSSSSSSSSSLNSLSSFKGLSGLKSIGGDFEVNAKSSSSSSSSSLKSLASFEGLESLETIGGNFRVIAESSSSSYSSSSSSLNSLSSFKGLSGLKSIGGDFEVNAKSSSSSSSSSLKSLASLEGLESLETIGGNFRVIAESSSYSSSSSLNSLSSFKGLSGLKSIGGDFEVNAKSSSSSSSSSLKSLASFEGLESLETIGGNFKVIAGSYSSLESLSSFKGLSGLKSIGGDFEVNAKYSSSLKSLASFEGLESLETIGGNFRVIAESSSSLNSLSSFKGLSGLKSIGGDFEVNAKSSSSLNSLASFEGLESLETIGGNFKVIAGSYSSLESLSSFKSLSGLKSIGGDFEVNAKSYSSLKSLASFEGLESLTNIGGGKLTINYCSSLNNIDALKNIESLNDISITTCPKLYDFCVLQNVVQNMSGTFYLNNNGYNPTKYQLLNGECSQIPQE</sequence>
<keyword evidence="4 6" id="KW-0732">Signal</keyword>
<keyword evidence="9" id="KW-1185">Reference proteome</keyword>
<dbReference type="Pfam" id="PF13004">
    <property type="entry name" value="BACON"/>
    <property type="match status" value="4"/>
</dbReference>
<dbReference type="PaxDb" id="709991-Odosp_2031"/>
<dbReference type="Proteomes" id="UP000006657">
    <property type="component" value="Chromosome"/>
</dbReference>
<comment type="subcellular location">
    <subcellularLocation>
        <location evidence="1">Secreted</location>
        <location evidence="1">Cell wall</location>
    </subcellularLocation>
</comment>
<dbReference type="KEGG" id="osp:Odosp_2031"/>
<evidence type="ECO:0000256" key="6">
    <source>
        <dbReference type="SAM" id="SignalP"/>
    </source>
</evidence>
<dbReference type="CDD" id="cd14948">
    <property type="entry name" value="BACON"/>
    <property type="match status" value="4"/>
</dbReference>
<dbReference type="InterPro" id="IPR036941">
    <property type="entry name" value="Rcpt_L-dom_sf"/>
</dbReference>
<feature type="domain" description="BACON" evidence="7">
    <location>
        <begin position="163"/>
        <end position="212"/>
    </location>
</feature>
<evidence type="ECO:0000256" key="1">
    <source>
        <dbReference type="ARBA" id="ARBA00004191"/>
    </source>
</evidence>
<evidence type="ECO:0000313" key="8">
    <source>
        <dbReference type="EMBL" id="ADY33037.1"/>
    </source>
</evidence>
<dbReference type="InterPro" id="IPR024361">
    <property type="entry name" value="BACON"/>
</dbReference>
<dbReference type="Gene3D" id="3.80.20.20">
    <property type="entry name" value="Receptor L-domain"/>
    <property type="match status" value="4"/>
</dbReference>
<dbReference type="Gene3D" id="2.60.40.10">
    <property type="entry name" value="Immunoglobulins"/>
    <property type="match status" value="4"/>
</dbReference>
<reference evidence="8 9" key="1">
    <citation type="journal article" date="2011" name="Stand. Genomic Sci.">
        <title>Complete genome sequence of Odoribacter splanchnicus type strain (1651/6).</title>
        <authorList>
            <consortium name="US DOE Joint Genome Institute (JGI-PGF)"/>
            <person name="Goker M."/>
            <person name="Gronow S."/>
            <person name="Zeytun A."/>
            <person name="Nolan M."/>
            <person name="Lucas S."/>
            <person name="Lapidus A."/>
            <person name="Hammon N."/>
            <person name="Deshpande S."/>
            <person name="Cheng J.F."/>
            <person name="Pitluck S."/>
            <person name="Liolios K."/>
            <person name="Pagani I."/>
            <person name="Ivanova N."/>
            <person name="Mavromatis K."/>
            <person name="Ovchinikova G."/>
            <person name="Pati A."/>
            <person name="Tapia R."/>
            <person name="Han C."/>
            <person name="Goodwin L."/>
            <person name="Chen A."/>
            <person name="Palaniappan K."/>
            <person name="Land M."/>
            <person name="Hauser L."/>
            <person name="Jeffries C.D."/>
            <person name="Brambilla E.M."/>
            <person name="Rohde M."/>
            <person name="Detter J.C."/>
            <person name="Woyke T."/>
            <person name="Bristow J."/>
            <person name="Markowitz V."/>
            <person name="Hugenholtz P."/>
            <person name="Eisen J.A."/>
            <person name="Kyrpides N.C."/>
            <person name="Klenk H.P."/>
        </authorList>
    </citation>
    <scope>NUCLEOTIDE SEQUENCE [LARGE SCALE GENOMIC DNA]</scope>
    <source>
        <strain evidence="9">ATCC 29572 / DSM 20712 / JCM 15291 / NCTC 10825 / 1651/6</strain>
    </source>
</reference>
<keyword evidence="2" id="KW-0134">Cell wall</keyword>
<feature type="chain" id="PRO_5003392281" description="BACON domain-containing protein" evidence="6">
    <location>
        <begin position="22"/>
        <end position="1019"/>
    </location>
</feature>
<dbReference type="EMBL" id="CP002544">
    <property type="protein sequence ID" value="ADY33037.1"/>
    <property type="molecule type" value="Genomic_DNA"/>
</dbReference>
<dbReference type="SUPFAM" id="SSF52058">
    <property type="entry name" value="L domain-like"/>
    <property type="match status" value="3"/>
</dbReference>
<dbReference type="eggNOG" id="COG4886">
    <property type="taxonomic scope" value="Bacteria"/>
</dbReference>
<feature type="signal peptide" evidence="6">
    <location>
        <begin position="1"/>
        <end position="21"/>
    </location>
</feature>
<dbReference type="RefSeq" id="WP_013612232.1">
    <property type="nucleotide sequence ID" value="NC_015160.1"/>
</dbReference>
<dbReference type="OrthoDB" id="1050691at2"/>
<name>F9Z8P2_ODOSD</name>
<dbReference type="AlphaFoldDB" id="F9Z8P2"/>
<evidence type="ECO:0000259" key="7">
    <source>
        <dbReference type="Pfam" id="PF13004"/>
    </source>
</evidence>
<evidence type="ECO:0000256" key="5">
    <source>
        <dbReference type="ARBA" id="ARBA00023180"/>
    </source>
</evidence>
<dbReference type="PANTHER" id="PTHR31018:SF3">
    <property type="entry name" value="RECEPTOR PROTEIN-TYROSINE KINASE"/>
    <property type="match status" value="1"/>
</dbReference>
<evidence type="ECO:0000256" key="4">
    <source>
        <dbReference type="ARBA" id="ARBA00022729"/>
    </source>
</evidence>
<feature type="domain" description="BACON" evidence="7">
    <location>
        <begin position="345"/>
        <end position="397"/>
    </location>
</feature>
<dbReference type="PANTHER" id="PTHR31018">
    <property type="entry name" value="SPORULATION-SPECIFIC PROTEIN-RELATED"/>
    <property type="match status" value="1"/>
</dbReference>
<feature type="domain" description="BACON" evidence="7">
    <location>
        <begin position="252"/>
        <end position="295"/>
    </location>
</feature>
<evidence type="ECO:0000256" key="2">
    <source>
        <dbReference type="ARBA" id="ARBA00022512"/>
    </source>
</evidence>
<dbReference type="InterPro" id="IPR013783">
    <property type="entry name" value="Ig-like_fold"/>
</dbReference>
<dbReference type="GO" id="GO:0030313">
    <property type="term" value="C:cell envelope"/>
    <property type="evidence" value="ECO:0007669"/>
    <property type="project" value="UniProtKB-SubCell"/>
</dbReference>
<keyword evidence="5" id="KW-0325">Glycoprotein</keyword>
<dbReference type="STRING" id="709991.Odosp_2031"/>
<feature type="domain" description="BACON" evidence="7">
    <location>
        <begin position="67"/>
        <end position="123"/>
    </location>
</feature>
<protein>
    <recommendedName>
        <fullName evidence="7">BACON domain-containing protein</fullName>
    </recommendedName>
</protein>
<accession>F9Z8P2</accession>
<organism evidence="8 9">
    <name type="scientific">Odoribacter splanchnicus (strain ATCC 29572 / DSM 20712 / CIP 104287 / JCM 15291 / NCTC 10825 / 1651/6)</name>
    <name type="common">Bacteroides splanchnicus</name>
    <dbReference type="NCBI Taxonomy" id="709991"/>
    <lineage>
        <taxon>Bacteria</taxon>
        <taxon>Pseudomonadati</taxon>
        <taxon>Bacteroidota</taxon>
        <taxon>Bacteroidia</taxon>
        <taxon>Bacteroidales</taxon>
        <taxon>Odoribacteraceae</taxon>
        <taxon>Odoribacter</taxon>
    </lineage>
</organism>
<evidence type="ECO:0000313" key="9">
    <source>
        <dbReference type="Proteomes" id="UP000006657"/>
    </source>
</evidence>
<dbReference type="eggNOG" id="COG5492">
    <property type="taxonomic scope" value="Bacteria"/>
</dbReference>
<proteinExistence type="predicted"/>
<dbReference type="InterPro" id="IPR051648">
    <property type="entry name" value="CWI-Assembly_Regulator"/>
</dbReference>